<proteinExistence type="predicted"/>
<dbReference type="InterPro" id="IPR019307">
    <property type="entry name" value="RNA-bd_AU-1/RNase_E/G"/>
</dbReference>
<evidence type="ECO:0000256" key="3">
    <source>
        <dbReference type="ARBA" id="ARBA00022801"/>
    </source>
</evidence>
<keyword evidence="8" id="KW-1185">Reference proteome</keyword>
<dbReference type="SUPFAM" id="SSF50249">
    <property type="entry name" value="Nucleic acid-binding proteins"/>
    <property type="match status" value="1"/>
</dbReference>
<name>A0A9X3WID6_9BACI</name>
<dbReference type="InterPro" id="IPR003029">
    <property type="entry name" value="S1_domain"/>
</dbReference>
<organism evidence="7 8">
    <name type="scientific">Aquibacillus koreensis</name>
    <dbReference type="NCBI Taxonomy" id="279446"/>
    <lineage>
        <taxon>Bacteria</taxon>
        <taxon>Bacillati</taxon>
        <taxon>Bacillota</taxon>
        <taxon>Bacilli</taxon>
        <taxon>Bacillales</taxon>
        <taxon>Bacillaceae</taxon>
        <taxon>Aquibacillus</taxon>
    </lineage>
</organism>
<sequence>MKSIYIQTVTTERLGIIVENQTVEELVIDRPTASTQVGNIYLAKVVKIEKGLQAAFVDIGHAKLGFLQKNELPQSKVDKTIGIESIITEGQHLFVQIQKDAYGDKGARLSANITLPGMDIVYLPYGNYVAVSKKLGDEDRHSLRHHFKHLITEREGAIIRTSAKGKTLSDVENQYKQLRDQWQTLMRIAKSSKVPACIYNDDPILDRFIRKFNPATIGAIYVSDVNDANRIREQFPIVSSVVKWVKKIEDLLPKTIDQIMDDVSNPIVKASGGVELQIEQTEALTVVDVNTAGYTGKTNKEETILKANRSAAIAIAQQIRLRNIAGIIIIDFISMKTQQQKDEVIAVLKKELFKDPVRTEIYGFTALGLLEMTRKRESPALAELLLDQVNKPKLSTTTSTFLLEHELMRYQDQDAEALLIDVHPSIYKQFKENINQEKLKNALSQAIYLHKTNGVQSYHVKLVGSTSLITEQIATYPPNNIDKL</sequence>
<dbReference type="PANTHER" id="PTHR30001:SF0">
    <property type="entry name" value="RIBONUCLEASE G"/>
    <property type="match status" value="1"/>
</dbReference>
<reference evidence="7" key="1">
    <citation type="submission" date="2022-06" db="EMBL/GenBank/DDBJ databases">
        <title>Aquibacillus sp. a new bacterium isolated from soil saline samples.</title>
        <authorList>
            <person name="Galisteo C."/>
            <person name="De La Haba R."/>
            <person name="Sanchez-Porro C."/>
            <person name="Ventosa A."/>
        </authorList>
    </citation>
    <scope>NUCLEOTIDE SEQUENCE</scope>
    <source>
        <strain evidence="7">JCM 12387</strain>
    </source>
</reference>
<gene>
    <name evidence="7" type="ORF">NC661_01985</name>
</gene>
<dbReference type="GO" id="GO:0016787">
    <property type="term" value="F:hydrolase activity"/>
    <property type="evidence" value="ECO:0007669"/>
    <property type="project" value="UniProtKB-KW"/>
</dbReference>
<dbReference type="EMBL" id="JAMQJZ010000001">
    <property type="protein sequence ID" value="MDC3419148.1"/>
    <property type="molecule type" value="Genomic_DNA"/>
</dbReference>
<keyword evidence="4" id="KW-0460">Magnesium</keyword>
<comment type="cofactor">
    <cofactor evidence="1">
        <name>Mg(2+)</name>
        <dbReference type="ChEBI" id="CHEBI:18420"/>
    </cofactor>
</comment>
<dbReference type="GO" id="GO:0005737">
    <property type="term" value="C:cytoplasm"/>
    <property type="evidence" value="ECO:0007669"/>
    <property type="project" value="TreeGrafter"/>
</dbReference>
<evidence type="ECO:0000259" key="6">
    <source>
        <dbReference type="PROSITE" id="PS50126"/>
    </source>
</evidence>
<dbReference type="GO" id="GO:0004540">
    <property type="term" value="F:RNA nuclease activity"/>
    <property type="evidence" value="ECO:0007669"/>
    <property type="project" value="InterPro"/>
</dbReference>
<dbReference type="Pfam" id="PF10150">
    <property type="entry name" value="RNase_E_G"/>
    <property type="match status" value="1"/>
</dbReference>
<protein>
    <submittedName>
        <fullName evidence="7">Ribonuclease E/G</fullName>
    </submittedName>
</protein>
<comment type="caution">
    <text evidence="7">The sequence shown here is derived from an EMBL/GenBank/DDBJ whole genome shotgun (WGS) entry which is preliminary data.</text>
</comment>
<evidence type="ECO:0000256" key="1">
    <source>
        <dbReference type="ARBA" id="ARBA00001946"/>
    </source>
</evidence>
<dbReference type="RefSeq" id="WP_259871976.1">
    <property type="nucleotide sequence ID" value="NZ_JAMQJZ010000001.1"/>
</dbReference>
<keyword evidence="2" id="KW-0479">Metal-binding</keyword>
<dbReference type="GO" id="GO:0046872">
    <property type="term" value="F:metal ion binding"/>
    <property type="evidence" value="ECO:0007669"/>
    <property type="project" value="UniProtKB-KW"/>
</dbReference>
<feature type="domain" description="S1 motif" evidence="6">
    <location>
        <begin position="38"/>
        <end position="112"/>
    </location>
</feature>
<evidence type="ECO:0000313" key="7">
    <source>
        <dbReference type="EMBL" id="MDC3419148.1"/>
    </source>
</evidence>
<dbReference type="GO" id="GO:0003723">
    <property type="term" value="F:RNA binding"/>
    <property type="evidence" value="ECO:0007669"/>
    <property type="project" value="UniProtKB-KW"/>
</dbReference>
<evidence type="ECO:0000256" key="5">
    <source>
        <dbReference type="ARBA" id="ARBA00022884"/>
    </source>
</evidence>
<dbReference type="AlphaFoldDB" id="A0A9X3WID6"/>
<dbReference type="GO" id="GO:0006364">
    <property type="term" value="P:rRNA processing"/>
    <property type="evidence" value="ECO:0007669"/>
    <property type="project" value="TreeGrafter"/>
</dbReference>
<evidence type="ECO:0000256" key="4">
    <source>
        <dbReference type="ARBA" id="ARBA00022842"/>
    </source>
</evidence>
<dbReference type="PANTHER" id="PTHR30001">
    <property type="entry name" value="RIBONUCLEASE"/>
    <property type="match status" value="1"/>
</dbReference>
<dbReference type="SMART" id="SM00316">
    <property type="entry name" value="S1"/>
    <property type="match status" value="1"/>
</dbReference>
<dbReference type="CDD" id="cd04453">
    <property type="entry name" value="S1_RNase_E"/>
    <property type="match status" value="1"/>
</dbReference>
<dbReference type="Proteomes" id="UP001145072">
    <property type="component" value="Unassembled WGS sequence"/>
</dbReference>
<keyword evidence="5" id="KW-0694">RNA-binding</keyword>
<evidence type="ECO:0000256" key="2">
    <source>
        <dbReference type="ARBA" id="ARBA00022723"/>
    </source>
</evidence>
<keyword evidence="3" id="KW-0378">Hydrolase</keyword>
<dbReference type="PROSITE" id="PS50126">
    <property type="entry name" value="S1"/>
    <property type="match status" value="1"/>
</dbReference>
<dbReference type="InterPro" id="IPR012340">
    <property type="entry name" value="NA-bd_OB-fold"/>
</dbReference>
<evidence type="ECO:0000313" key="8">
    <source>
        <dbReference type="Proteomes" id="UP001145072"/>
    </source>
</evidence>
<accession>A0A9X3WID6</accession>
<dbReference type="InterPro" id="IPR004659">
    <property type="entry name" value="RNase_E/G"/>
</dbReference>
<dbReference type="Gene3D" id="2.40.50.140">
    <property type="entry name" value="Nucleic acid-binding proteins"/>
    <property type="match status" value="1"/>
</dbReference>